<organism evidence="1">
    <name type="scientific">Vibrio vulnificus</name>
    <dbReference type="NCBI Taxonomy" id="672"/>
    <lineage>
        <taxon>Bacteria</taxon>
        <taxon>Pseudomonadati</taxon>
        <taxon>Pseudomonadota</taxon>
        <taxon>Gammaproteobacteria</taxon>
        <taxon>Vibrionales</taxon>
        <taxon>Vibrionaceae</taxon>
        <taxon>Vibrio</taxon>
    </lineage>
</organism>
<dbReference type="Proteomes" id="UP000863257">
    <property type="component" value="Unassembled WGS sequence"/>
</dbReference>
<comment type="caution">
    <text evidence="1">The sequence shown here is derived from an EMBL/GenBank/DDBJ whole genome shotgun (WGS) entry which is preliminary data.</text>
</comment>
<reference evidence="1" key="1">
    <citation type="journal article" date="2018" name="Genome Biol.">
        <title>SKESA: strategic k-mer extension for scrupulous assemblies.</title>
        <authorList>
            <person name="Souvorov A."/>
            <person name="Agarwala R."/>
            <person name="Lipman D.J."/>
        </authorList>
    </citation>
    <scope>NUCLEOTIDE SEQUENCE</scope>
    <source>
        <strain evidence="1">BCW_3452</strain>
    </source>
</reference>
<protein>
    <submittedName>
        <fullName evidence="1">Uncharacterized protein</fullName>
    </submittedName>
</protein>
<accession>A0A8H9K526</accession>
<reference evidence="1" key="2">
    <citation type="submission" date="2019-01" db="EMBL/GenBank/DDBJ databases">
        <authorList>
            <consortium name="NCBI Pathogen Detection Project"/>
        </authorList>
    </citation>
    <scope>NUCLEOTIDE SEQUENCE</scope>
    <source>
        <strain evidence="1">BCW_3452</strain>
    </source>
</reference>
<sequence length="131" mass="14668">MNNITSVAAFFREANGKQVQREAIGMVTLENWETHVEQTKKEVIETHGVSENDFSFDEFGNLTIGSSVLHKPVTKRIEVGLMEVASKRFWFTNNNPDGPNGGSDMSGLRVEDNKLIVECYGAGQFEYSIIH</sequence>
<dbReference type="AlphaFoldDB" id="A0A8H9K526"/>
<name>A0A8H9K526_VIBVL</name>
<proteinExistence type="predicted"/>
<dbReference type="EMBL" id="DACRBY010000001">
    <property type="protein sequence ID" value="HAS8538180.1"/>
    <property type="molecule type" value="Genomic_DNA"/>
</dbReference>
<gene>
    <name evidence="1" type="ORF">I7730_00005</name>
</gene>
<evidence type="ECO:0000313" key="1">
    <source>
        <dbReference type="EMBL" id="HAS8538180.1"/>
    </source>
</evidence>